<evidence type="ECO:0000256" key="1">
    <source>
        <dbReference type="ARBA" id="ARBA00004117"/>
    </source>
</evidence>
<keyword evidence="4 10" id="KW-0812">Transmembrane</keyword>
<evidence type="ECO:0000256" key="8">
    <source>
        <dbReference type="ARBA" id="ARBA00037937"/>
    </source>
</evidence>
<evidence type="ECO:0000256" key="5">
    <source>
        <dbReference type="ARBA" id="ARBA00022989"/>
    </source>
</evidence>
<evidence type="ECO:0000256" key="7">
    <source>
        <dbReference type="ARBA" id="ARBA00023143"/>
    </source>
</evidence>
<dbReference type="PANTHER" id="PTHR38766:SF1">
    <property type="entry name" value="FLAGELLAR PROTEIN FLIO"/>
    <property type="match status" value="1"/>
</dbReference>
<feature type="transmembrane region" description="Helical" evidence="10">
    <location>
        <begin position="12"/>
        <end position="37"/>
    </location>
</feature>
<evidence type="ECO:0000256" key="3">
    <source>
        <dbReference type="ARBA" id="ARBA00022475"/>
    </source>
</evidence>
<evidence type="ECO:0008006" key="13">
    <source>
        <dbReference type="Google" id="ProtNLM"/>
    </source>
</evidence>
<feature type="compositionally biased region" description="Pro residues" evidence="9">
    <location>
        <begin position="180"/>
        <end position="196"/>
    </location>
</feature>
<evidence type="ECO:0000313" key="11">
    <source>
        <dbReference type="EMBL" id="PQA72833.1"/>
    </source>
</evidence>
<keyword evidence="5 10" id="KW-1133">Transmembrane helix</keyword>
<evidence type="ECO:0000256" key="2">
    <source>
        <dbReference type="ARBA" id="ARBA00004236"/>
    </source>
</evidence>
<keyword evidence="3" id="KW-1003">Cell membrane</keyword>
<feature type="region of interest" description="Disordered" evidence="9">
    <location>
        <begin position="124"/>
        <end position="350"/>
    </location>
</feature>
<evidence type="ECO:0000313" key="12">
    <source>
        <dbReference type="Proteomes" id="UP000238493"/>
    </source>
</evidence>
<accession>A0A2S7IXT9</accession>
<evidence type="ECO:0000256" key="10">
    <source>
        <dbReference type="SAM" id="Phobius"/>
    </source>
</evidence>
<comment type="caution">
    <text evidence="11">The sequence shown here is derived from an EMBL/GenBank/DDBJ whole genome shotgun (WGS) entry which is preliminary data.</text>
</comment>
<dbReference type="GO" id="GO:0005886">
    <property type="term" value="C:plasma membrane"/>
    <property type="evidence" value="ECO:0007669"/>
    <property type="project" value="UniProtKB-SubCell"/>
</dbReference>
<dbReference type="InterPro" id="IPR022781">
    <property type="entry name" value="Flagellar_biosynth_FliO"/>
</dbReference>
<dbReference type="RefSeq" id="WP_104756278.1">
    <property type="nucleotide sequence ID" value="NZ_JBHEEO010000008.1"/>
</dbReference>
<dbReference type="OrthoDB" id="8456606at2"/>
<comment type="subcellular location">
    <subcellularLocation>
        <location evidence="1">Bacterial flagellum basal body</location>
    </subcellularLocation>
    <subcellularLocation>
        <location evidence="2">Cell membrane</location>
    </subcellularLocation>
</comment>
<dbReference type="InterPro" id="IPR052205">
    <property type="entry name" value="FliO/MopB"/>
</dbReference>
<keyword evidence="6 10" id="KW-0472">Membrane</keyword>
<evidence type="ECO:0000256" key="9">
    <source>
        <dbReference type="SAM" id="MobiDB-lite"/>
    </source>
</evidence>
<evidence type="ECO:0000256" key="6">
    <source>
        <dbReference type="ARBA" id="ARBA00023136"/>
    </source>
</evidence>
<keyword evidence="7" id="KW-0975">Bacterial flagellum</keyword>
<feature type="compositionally biased region" description="Pro residues" evidence="9">
    <location>
        <begin position="210"/>
        <end position="232"/>
    </location>
</feature>
<sequence length="425" mass="45334">MKEWLSGIVGESAANIVGFILIFAIILGGIFVVLSIIRRFSGGTFVSNGRTRQPRLSVMDAAAVDSRRKLVLVRRDDVEHLLLIGGPTDVVVEQNIVMESRAHARVQAARIEPEHIERFKQHEATLTNEKAERPALPLQTPQVEEKDEAIQLTSAIETPAYRKPEPAREEPVQQAAAPVRVPPQAPPAAPIPPRSPVEPKSAQPVQSRPQPRPAPNYPPQPRTVLPPRPAPAQPQSTRAHPAYPLSQVSRGVLSSTSSGATAAAGVAAAASVTSANLGSIVPERETTATDKSPSVDVTGPTVSSTAAPAFSTPSEPNRIEPEITLAEPKPVESEAVTAETSSDDLTNLGGALHSSITADVNSDSAASDDANDAISFDAEFFENELLSSLDISATDDTIEDKAKDDIEDEMEKLLGELTKDEIRRS</sequence>
<dbReference type="PANTHER" id="PTHR38766">
    <property type="entry name" value="FLAGELLAR PROTEIN FLIO"/>
    <property type="match status" value="1"/>
</dbReference>
<feature type="compositionally biased region" description="Basic and acidic residues" evidence="9">
    <location>
        <begin position="124"/>
        <end position="133"/>
    </location>
</feature>
<dbReference type="EMBL" id="PTRC01000024">
    <property type="protein sequence ID" value="PQA72833.1"/>
    <property type="molecule type" value="Genomic_DNA"/>
</dbReference>
<organism evidence="11 12">
    <name type="scientific">Brucella oryzae</name>
    <dbReference type="NCBI Taxonomy" id="335286"/>
    <lineage>
        <taxon>Bacteria</taxon>
        <taxon>Pseudomonadati</taxon>
        <taxon>Pseudomonadota</taxon>
        <taxon>Alphaproteobacteria</taxon>
        <taxon>Hyphomicrobiales</taxon>
        <taxon>Brucellaceae</taxon>
        <taxon>Brucella/Ochrobactrum group</taxon>
        <taxon>Brucella</taxon>
    </lineage>
</organism>
<dbReference type="Pfam" id="PF04347">
    <property type="entry name" value="FliO"/>
    <property type="match status" value="1"/>
</dbReference>
<gene>
    <name evidence="11" type="ORF">C3731_14070</name>
</gene>
<dbReference type="GO" id="GO:0044781">
    <property type="term" value="P:bacterial-type flagellum organization"/>
    <property type="evidence" value="ECO:0007669"/>
    <property type="project" value="InterPro"/>
</dbReference>
<evidence type="ECO:0000256" key="4">
    <source>
        <dbReference type="ARBA" id="ARBA00022692"/>
    </source>
</evidence>
<dbReference type="GO" id="GO:0009425">
    <property type="term" value="C:bacterial-type flagellum basal body"/>
    <property type="evidence" value="ECO:0007669"/>
    <property type="project" value="UniProtKB-SubCell"/>
</dbReference>
<keyword evidence="12" id="KW-1185">Reference proteome</keyword>
<feature type="compositionally biased region" description="Low complexity" evidence="9">
    <location>
        <begin position="251"/>
        <end position="275"/>
    </location>
</feature>
<feature type="compositionally biased region" description="Basic and acidic residues" evidence="9">
    <location>
        <begin position="160"/>
        <end position="171"/>
    </location>
</feature>
<feature type="compositionally biased region" description="Low complexity" evidence="9">
    <location>
        <begin position="300"/>
        <end position="314"/>
    </location>
</feature>
<protein>
    <recommendedName>
        <fullName evidence="13">Basic proline-rich protein</fullName>
    </recommendedName>
</protein>
<proteinExistence type="inferred from homology"/>
<dbReference type="AlphaFoldDB" id="A0A2S7IXT9"/>
<reference evidence="11 12" key="1">
    <citation type="submission" date="2018-02" db="EMBL/GenBank/DDBJ databases">
        <title>Draft genome sequence of Ochrobactrum oryzae found in Brazil.</title>
        <authorList>
            <person name="Cerdeira L."/>
            <person name="Andrade F."/>
            <person name="Zacariotto T."/>
            <person name="Barbosa B."/>
            <person name="Santos S."/>
            <person name="Cassetari V."/>
            <person name="Lincopan N."/>
        </authorList>
    </citation>
    <scope>NUCLEOTIDE SEQUENCE [LARGE SCALE GENOMIC DNA]</scope>
    <source>
        <strain evidence="11 12">OA447</strain>
    </source>
</reference>
<comment type="similarity">
    <text evidence="8">Belongs to the FliO/MopB family.</text>
</comment>
<name>A0A2S7IXT9_9HYPH</name>
<dbReference type="Proteomes" id="UP000238493">
    <property type="component" value="Unassembled WGS sequence"/>
</dbReference>